<dbReference type="InterPro" id="IPR026444">
    <property type="entry name" value="Secre_tail"/>
</dbReference>
<dbReference type="Gene3D" id="3.40.390.10">
    <property type="entry name" value="Collagenase (Catalytic Domain)"/>
    <property type="match status" value="1"/>
</dbReference>
<dbReference type="RefSeq" id="WP_378255228.1">
    <property type="nucleotide sequence ID" value="NZ_JBHSJV010000001.1"/>
</dbReference>
<keyword evidence="1" id="KW-0732">Signal</keyword>
<evidence type="ECO:0000256" key="1">
    <source>
        <dbReference type="ARBA" id="ARBA00022729"/>
    </source>
</evidence>
<dbReference type="SUPFAM" id="SSF55486">
    <property type="entry name" value="Metalloproteases ('zincins'), catalytic domain"/>
    <property type="match status" value="1"/>
</dbReference>
<protein>
    <submittedName>
        <fullName evidence="3">M12 family metallo-peptidase</fullName>
    </submittedName>
</protein>
<organism evidence="3 4">
    <name type="scientific">Aquimarina hainanensis</name>
    <dbReference type="NCBI Taxonomy" id="1578017"/>
    <lineage>
        <taxon>Bacteria</taxon>
        <taxon>Pseudomonadati</taxon>
        <taxon>Bacteroidota</taxon>
        <taxon>Flavobacteriia</taxon>
        <taxon>Flavobacteriales</taxon>
        <taxon>Flavobacteriaceae</taxon>
        <taxon>Aquimarina</taxon>
    </lineage>
</organism>
<gene>
    <name evidence="3" type="ORF">ACFSTE_19540</name>
</gene>
<feature type="domain" description="Peptidase M12B" evidence="2">
    <location>
        <begin position="217"/>
        <end position="391"/>
    </location>
</feature>
<dbReference type="Pfam" id="PF13688">
    <property type="entry name" value="Reprolysin_5"/>
    <property type="match status" value="1"/>
</dbReference>
<dbReference type="InterPro" id="IPR003610">
    <property type="entry name" value="CBM5/12"/>
</dbReference>
<name>A0ABW5NF38_9FLAO</name>
<comment type="caution">
    <text evidence="3">The sequence shown here is derived from an EMBL/GenBank/DDBJ whole genome shotgun (WGS) entry which is preliminary data.</text>
</comment>
<dbReference type="CDD" id="cd12214">
    <property type="entry name" value="ChiA1_BD"/>
    <property type="match status" value="1"/>
</dbReference>
<dbReference type="EMBL" id="JBHULX010000039">
    <property type="protein sequence ID" value="MFD2593040.1"/>
    <property type="molecule type" value="Genomic_DNA"/>
</dbReference>
<accession>A0ABW5NF38</accession>
<dbReference type="PROSITE" id="PS50215">
    <property type="entry name" value="ADAM_MEPRO"/>
    <property type="match status" value="1"/>
</dbReference>
<dbReference type="Pfam" id="PF18962">
    <property type="entry name" value="Por_Secre_tail"/>
    <property type="match status" value="1"/>
</dbReference>
<evidence type="ECO:0000259" key="2">
    <source>
        <dbReference type="PROSITE" id="PS50215"/>
    </source>
</evidence>
<reference evidence="4" key="1">
    <citation type="journal article" date="2019" name="Int. J. Syst. Evol. Microbiol.">
        <title>The Global Catalogue of Microorganisms (GCM) 10K type strain sequencing project: providing services to taxonomists for standard genome sequencing and annotation.</title>
        <authorList>
            <consortium name="The Broad Institute Genomics Platform"/>
            <consortium name="The Broad Institute Genome Sequencing Center for Infectious Disease"/>
            <person name="Wu L."/>
            <person name="Ma J."/>
        </authorList>
    </citation>
    <scope>NUCLEOTIDE SEQUENCE [LARGE SCALE GENOMIC DNA]</scope>
    <source>
        <strain evidence="4">KCTC 42423</strain>
    </source>
</reference>
<dbReference type="Gene3D" id="2.10.10.20">
    <property type="entry name" value="Carbohydrate-binding module superfamily 5/12"/>
    <property type="match status" value="2"/>
</dbReference>
<dbReference type="InterPro" id="IPR024079">
    <property type="entry name" value="MetalloPept_cat_dom_sf"/>
</dbReference>
<sequence length="699" mass="75670">MKRIVMIAIAFFTVMSFSQTQLQKPSELVAQQKSSGSNFQQVKLFTTVNDQKSNAQLPKELKEFTLFSFDQSAMKSFKSKRPETMNLPIPGQKSSMSLDLVKVDIATDDFQAIEMPSGKVLQTNSDIVHYRGIVKGKPNSIAAVSFFGDQMSGIISVGEEAGNIVMGKMDNNKSHILYKDNAISHLNDFACRMEGQVKSYTKEELFGGDTNNKAAAKCPRIFFDVGNDIVNDKGGSQGATNFIQAVFNQVAVLYANENISIKLSGMKVWTSSTPFSNLDNFRSYRNQNSFNGDLGHFVTYNYSGGVAWLSALCGSRKYGLSGINKNYSNVPTYSWTVGVIAHELGHNFGSNHTHACVWNGNNTAIDGCYTTEGGCAKPAIPSGGGTIMSYCHLTGAGINFNKGFGSQPANVMRNFINRASCVQSCDGGGCNTGDQVSVTFRNNTDCTLEYYENNTRKGSANAGGTYRANTRVGNSWQAKKSSGATVDNFSIVCNQTTYSSSGSCGGGTGGNCDGVSPWSAGTTYSVGDRVTYRGNLFEKTATGWKNLGACTTSNDPCDGVRPWSAGTTYSVGDRVTYQGSLFEKTATGWRNLGRCGSTRNTIVSMPPLDGEITANEFRLLAYPNPANEFINLEISNLGTNSSHIKIKDMNGRALKSIELSTPPSGVMTQRIDVSKLSTGMYFIQVTNTKKTITKKVFIQ</sequence>
<proteinExistence type="predicted"/>
<dbReference type="Proteomes" id="UP001597459">
    <property type="component" value="Unassembled WGS sequence"/>
</dbReference>
<evidence type="ECO:0000313" key="3">
    <source>
        <dbReference type="EMBL" id="MFD2593040.1"/>
    </source>
</evidence>
<keyword evidence="4" id="KW-1185">Reference proteome</keyword>
<dbReference type="InterPro" id="IPR001590">
    <property type="entry name" value="Peptidase_M12B"/>
</dbReference>
<dbReference type="Pfam" id="PF02839">
    <property type="entry name" value="CBM_5_12"/>
    <property type="match status" value="2"/>
</dbReference>
<dbReference type="NCBIfam" id="TIGR04183">
    <property type="entry name" value="Por_Secre_tail"/>
    <property type="match status" value="1"/>
</dbReference>
<evidence type="ECO:0000313" key="4">
    <source>
        <dbReference type="Proteomes" id="UP001597459"/>
    </source>
</evidence>